<reference evidence="2 3" key="1">
    <citation type="submission" date="2018-08" db="EMBL/GenBank/DDBJ databases">
        <title>Aphanomyces genome sequencing and annotation.</title>
        <authorList>
            <person name="Minardi D."/>
            <person name="Oidtmann B."/>
            <person name="Van Der Giezen M."/>
            <person name="Studholme D.J."/>
        </authorList>
    </citation>
    <scope>NUCLEOTIDE SEQUENCE [LARGE SCALE GENOMIC DNA]</scope>
    <source>
        <strain evidence="2 3">Kv</strain>
    </source>
</reference>
<evidence type="ECO:0000259" key="1">
    <source>
        <dbReference type="Pfam" id="PF03184"/>
    </source>
</evidence>
<gene>
    <name evidence="2" type="ORF">DYB36_000406</name>
</gene>
<dbReference type="Pfam" id="PF03184">
    <property type="entry name" value="DDE_1"/>
    <property type="match status" value="1"/>
</dbReference>
<organism evidence="2 3">
    <name type="scientific">Aphanomyces astaci</name>
    <name type="common">Crayfish plague agent</name>
    <dbReference type="NCBI Taxonomy" id="112090"/>
    <lineage>
        <taxon>Eukaryota</taxon>
        <taxon>Sar</taxon>
        <taxon>Stramenopiles</taxon>
        <taxon>Oomycota</taxon>
        <taxon>Saprolegniomycetes</taxon>
        <taxon>Saprolegniales</taxon>
        <taxon>Verrucalvaceae</taxon>
        <taxon>Aphanomyces</taxon>
    </lineage>
</organism>
<name>A0A397AM14_APHAT</name>
<sequence length="158" mass="17899">MLIWDDFSAHFTNEVTAYAVELNVVLERVPPNYTWICQPADVAWNRSLKARLRQIWLDMIRHQLVRSKQHGAVFKLAPLSRETIVSWVAIAWADTETSAILNGFKKCRLMDGVPVSEDICEGVDENDVLAALMETCAIEESIDPMMDFSTTDVAANRK</sequence>
<dbReference type="AlphaFoldDB" id="A0A397AM14"/>
<evidence type="ECO:0000313" key="2">
    <source>
        <dbReference type="EMBL" id="RHY06657.1"/>
    </source>
</evidence>
<evidence type="ECO:0000313" key="3">
    <source>
        <dbReference type="Proteomes" id="UP000265427"/>
    </source>
</evidence>
<accession>A0A397AM14</accession>
<dbReference type="InterPro" id="IPR004875">
    <property type="entry name" value="DDE_SF_endonuclease_dom"/>
</dbReference>
<comment type="caution">
    <text evidence="2">The sequence shown here is derived from an EMBL/GenBank/DDBJ whole genome shotgun (WGS) entry which is preliminary data.</text>
</comment>
<dbReference type="Proteomes" id="UP000265427">
    <property type="component" value="Unassembled WGS sequence"/>
</dbReference>
<proteinExistence type="predicted"/>
<dbReference type="GO" id="GO:0003676">
    <property type="term" value="F:nucleic acid binding"/>
    <property type="evidence" value="ECO:0007669"/>
    <property type="project" value="InterPro"/>
</dbReference>
<feature type="domain" description="DDE-1" evidence="1">
    <location>
        <begin position="1"/>
        <end position="104"/>
    </location>
</feature>
<protein>
    <recommendedName>
        <fullName evidence="1">DDE-1 domain-containing protein</fullName>
    </recommendedName>
</protein>
<dbReference type="EMBL" id="QUSZ01006175">
    <property type="protein sequence ID" value="RHY06657.1"/>
    <property type="molecule type" value="Genomic_DNA"/>
</dbReference>